<dbReference type="eggNOG" id="KOG1769">
    <property type="taxonomic scope" value="Eukaryota"/>
</dbReference>
<organism evidence="2 3">
    <name type="scientific">Gloeophyllum trabeum (strain ATCC 11539 / FP-39264 / Madison 617)</name>
    <name type="common">Brown rot fungus</name>
    <dbReference type="NCBI Taxonomy" id="670483"/>
    <lineage>
        <taxon>Eukaryota</taxon>
        <taxon>Fungi</taxon>
        <taxon>Dikarya</taxon>
        <taxon>Basidiomycota</taxon>
        <taxon>Agaricomycotina</taxon>
        <taxon>Agaricomycetes</taxon>
        <taxon>Gloeophyllales</taxon>
        <taxon>Gloeophyllaceae</taxon>
        <taxon>Gloeophyllum</taxon>
    </lineage>
</organism>
<dbReference type="GeneID" id="19298397"/>
<dbReference type="EMBL" id="KB469306">
    <property type="protein sequence ID" value="EPQ53088.1"/>
    <property type="molecule type" value="Genomic_DNA"/>
</dbReference>
<dbReference type="SUPFAM" id="SSF54236">
    <property type="entry name" value="Ubiquitin-like"/>
    <property type="match status" value="1"/>
</dbReference>
<protein>
    <submittedName>
        <fullName evidence="2">Ubiquitin-like protein</fullName>
    </submittedName>
</protein>
<proteinExistence type="predicted"/>
<evidence type="ECO:0000313" key="3">
    <source>
        <dbReference type="Proteomes" id="UP000030669"/>
    </source>
</evidence>
<name>S7Q074_GLOTA</name>
<dbReference type="PANTHER" id="PTHR10562">
    <property type="entry name" value="SMALL UBIQUITIN-RELATED MODIFIER"/>
    <property type="match status" value="1"/>
</dbReference>
<dbReference type="Proteomes" id="UP000030669">
    <property type="component" value="Unassembled WGS sequence"/>
</dbReference>
<dbReference type="InterPro" id="IPR000626">
    <property type="entry name" value="Ubiquitin-like_dom"/>
</dbReference>
<dbReference type="KEGG" id="gtr:GLOTRDRAFT_100819"/>
<reference evidence="2 3" key="1">
    <citation type="journal article" date="2012" name="Science">
        <title>The Paleozoic origin of enzymatic lignin decomposition reconstructed from 31 fungal genomes.</title>
        <authorList>
            <person name="Floudas D."/>
            <person name="Binder M."/>
            <person name="Riley R."/>
            <person name="Barry K."/>
            <person name="Blanchette R.A."/>
            <person name="Henrissat B."/>
            <person name="Martinez A.T."/>
            <person name="Otillar R."/>
            <person name="Spatafora J.W."/>
            <person name="Yadav J.S."/>
            <person name="Aerts A."/>
            <person name="Benoit I."/>
            <person name="Boyd A."/>
            <person name="Carlson A."/>
            <person name="Copeland A."/>
            <person name="Coutinho P.M."/>
            <person name="de Vries R.P."/>
            <person name="Ferreira P."/>
            <person name="Findley K."/>
            <person name="Foster B."/>
            <person name="Gaskell J."/>
            <person name="Glotzer D."/>
            <person name="Gorecki P."/>
            <person name="Heitman J."/>
            <person name="Hesse C."/>
            <person name="Hori C."/>
            <person name="Igarashi K."/>
            <person name="Jurgens J.A."/>
            <person name="Kallen N."/>
            <person name="Kersten P."/>
            <person name="Kohler A."/>
            <person name="Kuees U."/>
            <person name="Kumar T.K.A."/>
            <person name="Kuo A."/>
            <person name="LaButti K."/>
            <person name="Larrondo L.F."/>
            <person name="Lindquist E."/>
            <person name="Ling A."/>
            <person name="Lombard V."/>
            <person name="Lucas S."/>
            <person name="Lundell T."/>
            <person name="Martin R."/>
            <person name="McLaughlin D.J."/>
            <person name="Morgenstern I."/>
            <person name="Morin E."/>
            <person name="Murat C."/>
            <person name="Nagy L.G."/>
            <person name="Nolan M."/>
            <person name="Ohm R.A."/>
            <person name="Patyshakuliyeva A."/>
            <person name="Rokas A."/>
            <person name="Ruiz-Duenas F.J."/>
            <person name="Sabat G."/>
            <person name="Salamov A."/>
            <person name="Samejima M."/>
            <person name="Schmutz J."/>
            <person name="Slot J.C."/>
            <person name="St John F."/>
            <person name="Stenlid J."/>
            <person name="Sun H."/>
            <person name="Sun S."/>
            <person name="Syed K."/>
            <person name="Tsang A."/>
            <person name="Wiebenga A."/>
            <person name="Young D."/>
            <person name="Pisabarro A."/>
            <person name="Eastwood D.C."/>
            <person name="Martin F."/>
            <person name="Cullen D."/>
            <person name="Grigoriev I.V."/>
            <person name="Hibbett D.S."/>
        </authorList>
    </citation>
    <scope>NUCLEOTIDE SEQUENCE [LARGE SCALE GENOMIC DNA]</scope>
    <source>
        <strain evidence="2 3">ATCC 11539</strain>
    </source>
</reference>
<evidence type="ECO:0000313" key="2">
    <source>
        <dbReference type="EMBL" id="EPQ53088.1"/>
    </source>
</evidence>
<dbReference type="InterPro" id="IPR022617">
    <property type="entry name" value="Rad60/SUMO-like_dom"/>
</dbReference>
<dbReference type="OrthoDB" id="442921at2759"/>
<feature type="domain" description="Ubiquitin-like" evidence="1">
    <location>
        <begin position="14"/>
        <end position="88"/>
    </location>
</feature>
<dbReference type="CDD" id="cd01763">
    <property type="entry name" value="Ubl_SUMO_like"/>
    <property type="match status" value="1"/>
</dbReference>
<sequence length="92" mass="10216">MGASEEVEDVKPKINVVVNFEGTNTTVKLKVNTTFKKVFDAVEKKFGFAEDSLRFFYEDKRLSKEETPADVGLEDGDMIDAHVQQLGGGLIC</sequence>
<dbReference type="AlphaFoldDB" id="S7Q074"/>
<dbReference type="OMA" id="CTIKVKP"/>
<gene>
    <name evidence="2" type="ORF">GLOTRDRAFT_100819</name>
</gene>
<dbReference type="STRING" id="670483.S7Q074"/>
<accession>S7Q074</accession>
<dbReference type="InterPro" id="IPR029071">
    <property type="entry name" value="Ubiquitin-like_domsf"/>
</dbReference>
<dbReference type="PROSITE" id="PS50053">
    <property type="entry name" value="UBIQUITIN_2"/>
    <property type="match status" value="1"/>
</dbReference>
<dbReference type="Pfam" id="PF11976">
    <property type="entry name" value="Rad60-SLD"/>
    <property type="match status" value="1"/>
</dbReference>
<dbReference type="RefSeq" id="XP_007868392.1">
    <property type="nucleotide sequence ID" value="XM_007870201.1"/>
</dbReference>
<dbReference type="Gene3D" id="3.10.20.90">
    <property type="entry name" value="Phosphatidylinositol 3-kinase Catalytic Subunit, Chain A, domain 1"/>
    <property type="match status" value="1"/>
</dbReference>
<dbReference type="HOGENOM" id="CLU_148322_4_4_1"/>
<keyword evidence="3" id="KW-1185">Reference proteome</keyword>
<evidence type="ECO:0000259" key="1">
    <source>
        <dbReference type="PROSITE" id="PS50053"/>
    </source>
</evidence>